<keyword evidence="10" id="KW-0547">Nucleotide-binding</keyword>
<dbReference type="AlphaFoldDB" id="A0A9D5HQN2"/>
<evidence type="ECO:0000256" key="7">
    <source>
        <dbReference type="ARBA" id="ARBA00022692"/>
    </source>
</evidence>
<dbReference type="EC" id="2.7.11.1" evidence="3"/>
<keyword evidence="8 20" id="KW-0732">Signal</keyword>
<dbReference type="Gene3D" id="3.30.200.20">
    <property type="entry name" value="Phosphorylase Kinase, domain 1"/>
    <property type="match status" value="1"/>
</dbReference>
<protein>
    <recommendedName>
        <fullName evidence="3">non-specific serine/threonine protein kinase</fullName>
        <ecNumber evidence="3">2.7.11.1</ecNumber>
    </recommendedName>
</protein>
<keyword evidence="23" id="KW-1185">Reference proteome</keyword>
<keyword evidence="5" id="KW-0433">Leucine-rich repeat</keyword>
<feature type="transmembrane region" description="Helical" evidence="19">
    <location>
        <begin position="241"/>
        <end position="265"/>
    </location>
</feature>
<keyword evidence="13 19" id="KW-1133">Transmembrane helix</keyword>
<evidence type="ECO:0000256" key="14">
    <source>
        <dbReference type="ARBA" id="ARBA00023136"/>
    </source>
</evidence>
<dbReference type="Gene3D" id="3.80.10.10">
    <property type="entry name" value="Ribonuclease Inhibitor"/>
    <property type="match status" value="2"/>
</dbReference>
<evidence type="ECO:0000256" key="6">
    <source>
        <dbReference type="ARBA" id="ARBA00022679"/>
    </source>
</evidence>
<dbReference type="Pfam" id="PF08263">
    <property type="entry name" value="LRRNT_2"/>
    <property type="match status" value="1"/>
</dbReference>
<keyword evidence="6" id="KW-0808">Transferase</keyword>
<dbReference type="SUPFAM" id="SSF56112">
    <property type="entry name" value="Protein kinase-like (PK-like)"/>
    <property type="match status" value="1"/>
</dbReference>
<dbReference type="Proteomes" id="UP001085076">
    <property type="component" value="Miscellaneous, Linkage group lg01"/>
</dbReference>
<evidence type="ECO:0000256" key="19">
    <source>
        <dbReference type="SAM" id="Phobius"/>
    </source>
</evidence>
<dbReference type="InterPro" id="IPR011009">
    <property type="entry name" value="Kinase-like_dom_sf"/>
</dbReference>
<evidence type="ECO:0000256" key="5">
    <source>
        <dbReference type="ARBA" id="ARBA00022614"/>
    </source>
</evidence>
<dbReference type="GO" id="GO:0016020">
    <property type="term" value="C:membrane"/>
    <property type="evidence" value="ECO:0007669"/>
    <property type="project" value="UniProtKB-SubCell"/>
</dbReference>
<evidence type="ECO:0000256" key="2">
    <source>
        <dbReference type="ARBA" id="ARBA00008684"/>
    </source>
</evidence>
<dbReference type="InterPro" id="IPR001245">
    <property type="entry name" value="Ser-Thr/Tyr_kinase_cat_dom"/>
</dbReference>
<evidence type="ECO:0000313" key="22">
    <source>
        <dbReference type="EMBL" id="KAJ0985203.1"/>
    </source>
</evidence>
<comment type="similarity">
    <text evidence="2">Belongs to the protein kinase superfamily. Ser/Thr protein kinase family.</text>
</comment>
<dbReference type="GO" id="GO:0004674">
    <property type="term" value="F:protein serine/threonine kinase activity"/>
    <property type="evidence" value="ECO:0007669"/>
    <property type="project" value="UniProtKB-EC"/>
</dbReference>
<keyword evidence="15" id="KW-0675">Receptor</keyword>
<evidence type="ECO:0000259" key="21">
    <source>
        <dbReference type="PROSITE" id="PS50011"/>
    </source>
</evidence>
<dbReference type="InterPro" id="IPR046959">
    <property type="entry name" value="PRK1-6/SRF4-like"/>
</dbReference>
<dbReference type="InterPro" id="IPR001611">
    <property type="entry name" value="Leu-rich_rpt"/>
</dbReference>
<evidence type="ECO:0000256" key="4">
    <source>
        <dbReference type="ARBA" id="ARBA00022553"/>
    </source>
</evidence>
<keyword evidence="9" id="KW-0677">Repeat</keyword>
<dbReference type="FunFam" id="1.10.510.10:FF:000480">
    <property type="entry name" value="Pollen receptor-like kinase 1"/>
    <property type="match status" value="1"/>
</dbReference>
<comment type="caution">
    <text evidence="22">The sequence shown here is derived from an EMBL/GenBank/DDBJ whole genome shotgun (WGS) entry which is preliminary data.</text>
</comment>
<dbReference type="Gene3D" id="1.10.510.10">
    <property type="entry name" value="Transferase(Phosphotransferase) domain 1"/>
    <property type="match status" value="1"/>
</dbReference>
<evidence type="ECO:0000256" key="9">
    <source>
        <dbReference type="ARBA" id="ARBA00022737"/>
    </source>
</evidence>
<dbReference type="PROSITE" id="PS50011">
    <property type="entry name" value="PROTEIN_KINASE_DOM"/>
    <property type="match status" value="1"/>
</dbReference>
<reference evidence="22" key="2">
    <citation type="journal article" date="2022" name="Hortic Res">
        <title>The genome of Dioscorea zingiberensis sheds light on the biosynthesis, origin and evolution of the medicinally important diosgenin saponins.</title>
        <authorList>
            <person name="Li Y."/>
            <person name="Tan C."/>
            <person name="Li Z."/>
            <person name="Guo J."/>
            <person name="Li S."/>
            <person name="Chen X."/>
            <person name="Wang C."/>
            <person name="Dai X."/>
            <person name="Yang H."/>
            <person name="Song W."/>
            <person name="Hou L."/>
            <person name="Xu J."/>
            <person name="Tong Z."/>
            <person name="Xu A."/>
            <person name="Yuan X."/>
            <person name="Wang W."/>
            <person name="Yang Q."/>
            <person name="Chen L."/>
            <person name="Sun Z."/>
            <person name="Wang K."/>
            <person name="Pan B."/>
            <person name="Chen J."/>
            <person name="Bao Y."/>
            <person name="Liu F."/>
            <person name="Qi X."/>
            <person name="Gang D.R."/>
            <person name="Wen J."/>
            <person name="Li J."/>
        </authorList>
    </citation>
    <scope>NUCLEOTIDE SEQUENCE</scope>
    <source>
        <strain evidence="22">Dzin_1.0</strain>
    </source>
</reference>
<keyword evidence="14 19" id="KW-0472">Membrane</keyword>
<accession>A0A9D5HQN2</accession>
<dbReference type="Pfam" id="PF07714">
    <property type="entry name" value="PK_Tyr_Ser-Thr"/>
    <property type="match status" value="1"/>
</dbReference>
<feature type="compositionally biased region" description="Polar residues" evidence="18">
    <location>
        <begin position="627"/>
        <end position="640"/>
    </location>
</feature>
<evidence type="ECO:0000256" key="20">
    <source>
        <dbReference type="SAM" id="SignalP"/>
    </source>
</evidence>
<evidence type="ECO:0000256" key="11">
    <source>
        <dbReference type="ARBA" id="ARBA00022777"/>
    </source>
</evidence>
<keyword evidence="7 19" id="KW-0812">Transmembrane</keyword>
<evidence type="ECO:0000256" key="10">
    <source>
        <dbReference type="ARBA" id="ARBA00022741"/>
    </source>
</evidence>
<feature type="signal peptide" evidence="20">
    <location>
        <begin position="1"/>
        <end position="24"/>
    </location>
</feature>
<evidence type="ECO:0000256" key="12">
    <source>
        <dbReference type="ARBA" id="ARBA00022840"/>
    </source>
</evidence>
<dbReference type="PANTHER" id="PTHR48007:SF64">
    <property type="entry name" value="POLLEN RECEPTOR-LIKE KINASE 1"/>
    <property type="match status" value="1"/>
</dbReference>
<dbReference type="Pfam" id="PF00560">
    <property type="entry name" value="LRR_1"/>
    <property type="match status" value="1"/>
</dbReference>
<keyword evidence="11" id="KW-0418">Kinase</keyword>
<feature type="chain" id="PRO_5039638554" description="non-specific serine/threonine protein kinase" evidence="20">
    <location>
        <begin position="25"/>
        <end position="652"/>
    </location>
</feature>
<proteinExistence type="inferred from homology"/>
<evidence type="ECO:0000256" key="1">
    <source>
        <dbReference type="ARBA" id="ARBA00004167"/>
    </source>
</evidence>
<dbReference type="EMBL" id="JAGGNH010000001">
    <property type="protein sequence ID" value="KAJ0985203.1"/>
    <property type="molecule type" value="Genomic_DNA"/>
</dbReference>
<keyword evidence="12" id="KW-0067">ATP-binding</keyword>
<dbReference type="InterPro" id="IPR032675">
    <property type="entry name" value="LRR_dom_sf"/>
</dbReference>
<evidence type="ECO:0000256" key="3">
    <source>
        <dbReference type="ARBA" id="ARBA00012513"/>
    </source>
</evidence>
<evidence type="ECO:0000256" key="18">
    <source>
        <dbReference type="SAM" id="MobiDB-lite"/>
    </source>
</evidence>
<evidence type="ECO:0000256" key="13">
    <source>
        <dbReference type="ARBA" id="ARBA00022989"/>
    </source>
</evidence>
<evidence type="ECO:0000256" key="15">
    <source>
        <dbReference type="ARBA" id="ARBA00023170"/>
    </source>
</evidence>
<keyword evidence="4" id="KW-0597">Phosphoprotein</keyword>
<dbReference type="GO" id="GO:0005524">
    <property type="term" value="F:ATP binding"/>
    <property type="evidence" value="ECO:0007669"/>
    <property type="project" value="UniProtKB-KW"/>
</dbReference>
<evidence type="ECO:0000256" key="8">
    <source>
        <dbReference type="ARBA" id="ARBA00022729"/>
    </source>
</evidence>
<comment type="subcellular location">
    <subcellularLocation>
        <location evidence="1">Membrane</location>
        <topology evidence="1">Single-pass membrane protein</topology>
    </subcellularLocation>
</comment>
<dbReference type="FunFam" id="3.30.200.20:FF:000307">
    <property type="entry name" value="pollen receptor-like kinase 1"/>
    <property type="match status" value="1"/>
</dbReference>
<name>A0A9D5HQN2_9LILI</name>
<gene>
    <name evidence="22" type="ORF">J5N97_003559</name>
</gene>
<comment type="catalytic activity">
    <reaction evidence="16">
        <text>L-threonyl-[protein] + ATP = O-phospho-L-threonyl-[protein] + ADP + H(+)</text>
        <dbReference type="Rhea" id="RHEA:46608"/>
        <dbReference type="Rhea" id="RHEA-COMP:11060"/>
        <dbReference type="Rhea" id="RHEA-COMP:11605"/>
        <dbReference type="ChEBI" id="CHEBI:15378"/>
        <dbReference type="ChEBI" id="CHEBI:30013"/>
        <dbReference type="ChEBI" id="CHEBI:30616"/>
        <dbReference type="ChEBI" id="CHEBI:61977"/>
        <dbReference type="ChEBI" id="CHEBI:456216"/>
        <dbReference type="EC" id="2.7.11.1"/>
    </reaction>
</comment>
<dbReference type="PANTHER" id="PTHR48007">
    <property type="entry name" value="LEUCINE-RICH REPEAT RECEPTOR-LIKE PROTEIN KINASE PXC1"/>
    <property type="match status" value="1"/>
</dbReference>
<evidence type="ECO:0000313" key="23">
    <source>
        <dbReference type="Proteomes" id="UP001085076"/>
    </source>
</evidence>
<dbReference type="SUPFAM" id="SSF52058">
    <property type="entry name" value="L domain-like"/>
    <property type="match status" value="1"/>
</dbReference>
<feature type="domain" description="Protein kinase" evidence="21">
    <location>
        <begin position="341"/>
        <end position="610"/>
    </location>
</feature>
<dbReference type="OrthoDB" id="418615at2759"/>
<organism evidence="22 23">
    <name type="scientific">Dioscorea zingiberensis</name>
    <dbReference type="NCBI Taxonomy" id="325984"/>
    <lineage>
        <taxon>Eukaryota</taxon>
        <taxon>Viridiplantae</taxon>
        <taxon>Streptophyta</taxon>
        <taxon>Embryophyta</taxon>
        <taxon>Tracheophyta</taxon>
        <taxon>Spermatophyta</taxon>
        <taxon>Magnoliopsida</taxon>
        <taxon>Liliopsida</taxon>
        <taxon>Dioscoreales</taxon>
        <taxon>Dioscoreaceae</taxon>
        <taxon>Dioscorea</taxon>
    </lineage>
</organism>
<comment type="catalytic activity">
    <reaction evidence="17">
        <text>L-seryl-[protein] + ATP = O-phospho-L-seryl-[protein] + ADP + H(+)</text>
        <dbReference type="Rhea" id="RHEA:17989"/>
        <dbReference type="Rhea" id="RHEA-COMP:9863"/>
        <dbReference type="Rhea" id="RHEA-COMP:11604"/>
        <dbReference type="ChEBI" id="CHEBI:15378"/>
        <dbReference type="ChEBI" id="CHEBI:29999"/>
        <dbReference type="ChEBI" id="CHEBI:30616"/>
        <dbReference type="ChEBI" id="CHEBI:83421"/>
        <dbReference type="ChEBI" id="CHEBI:456216"/>
        <dbReference type="EC" id="2.7.11.1"/>
    </reaction>
</comment>
<evidence type="ECO:0000256" key="17">
    <source>
        <dbReference type="ARBA" id="ARBA00048679"/>
    </source>
</evidence>
<evidence type="ECO:0000256" key="16">
    <source>
        <dbReference type="ARBA" id="ARBA00047899"/>
    </source>
</evidence>
<feature type="region of interest" description="Disordered" evidence="18">
    <location>
        <begin position="615"/>
        <end position="652"/>
    </location>
</feature>
<dbReference type="InterPro" id="IPR013210">
    <property type="entry name" value="LRR_N_plant-typ"/>
</dbReference>
<sequence length="652" mass="71805">MKLLCRAICFLALVLLLHVHVSNAADWDTLLTFKATIQDTNGALRNWIQGSSPCIGNKANWTGIICGDGVVLGLQLENMSLSGNLSLNELTNLSGLRTLSFKNNSFGGYLPDMGKLGSLRSIYLAMNKLSGQIPDGAFQGVGALRKVHFYANGFTGPIPSSLTGLQRLVELRLDNNKFSGSIPDLEQRGLVLVNVSNNNLDGQIPAGLSRMNATLFAGNKDLCGPPLGVTCKASKKPSTPLILSVILIGIGVVLAITGVILMGMYRRRRSSKREQLEKTWTFSKSGEDVTTFKKGVDNNHNNNNNKTVAAAAAAGQEHEQGRLVFVKKDTETFELLDLLKASAEILGGGGSFGSSYKAVLMNGSSMVVKRFKEMNKVSREDFQGHMSRLGRLSHPNLLPYVAYYYRKEEKLLVTDFIPNGSLAALLHDNSGILDWTTRLKIVKGVARGLAYLYEKLPDMNTPHSHLKSSNVLLDASFEPLLTDYGLAPMTNQSHASQVMVAFKSPECEQYGRPSKRSDVWSLGILILEVLTGKSPGNYMRQGRSDTDLVRWVNSVVREEWTGEVFDSQMKGTGNSEGDMLKLLQIGLGCCERNEERRWDISEALHQIEQLRERKNNNHHLNNDEDYSSNVSDTGDYSSRAMTDDDFSFSAKH</sequence>
<dbReference type="InterPro" id="IPR000719">
    <property type="entry name" value="Prot_kinase_dom"/>
</dbReference>
<reference evidence="22" key="1">
    <citation type="submission" date="2021-03" db="EMBL/GenBank/DDBJ databases">
        <authorList>
            <person name="Li Z."/>
            <person name="Yang C."/>
        </authorList>
    </citation>
    <scope>NUCLEOTIDE SEQUENCE</scope>
    <source>
        <strain evidence="22">Dzin_1.0</strain>
        <tissue evidence="22">Leaf</tissue>
    </source>
</reference>